<protein>
    <submittedName>
        <fullName evidence="2">Uncharacterized protein</fullName>
    </submittedName>
</protein>
<keyword evidence="1" id="KW-0812">Transmembrane</keyword>
<proteinExistence type="predicted"/>
<gene>
    <name evidence="2" type="ORF">METZ01_LOCUS211858</name>
</gene>
<feature type="transmembrane region" description="Helical" evidence="1">
    <location>
        <begin position="40"/>
        <end position="60"/>
    </location>
</feature>
<feature type="non-terminal residue" evidence="2">
    <location>
        <position position="145"/>
    </location>
</feature>
<keyword evidence="1" id="KW-1133">Transmembrane helix</keyword>
<accession>A0A382F9L1</accession>
<dbReference type="EMBL" id="UINC01048459">
    <property type="protein sequence ID" value="SVB59004.1"/>
    <property type="molecule type" value="Genomic_DNA"/>
</dbReference>
<keyword evidence="1" id="KW-0472">Membrane</keyword>
<dbReference type="AlphaFoldDB" id="A0A382F9L1"/>
<reference evidence="2" key="1">
    <citation type="submission" date="2018-05" db="EMBL/GenBank/DDBJ databases">
        <authorList>
            <person name="Lanie J.A."/>
            <person name="Ng W.-L."/>
            <person name="Kazmierczak K.M."/>
            <person name="Andrzejewski T.M."/>
            <person name="Davidsen T.M."/>
            <person name="Wayne K.J."/>
            <person name="Tettelin H."/>
            <person name="Glass J.I."/>
            <person name="Rusch D."/>
            <person name="Podicherti R."/>
            <person name="Tsui H.-C.T."/>
            <person name="Winkler M.E."/>
        </authorList>
    </citation>
    <scope>NUCLEOTIDE SEQUENCE</scope>
</reference>
<evidence type="ECO:0000256" key="1">
    <source>
        <dbReference type="SAM" id="Phobius"/>
    </source>
</evidence>
<sequence>MGNKKNLFTLAYAKKFLNKKGLELFKKSNQTRSSNSFKSLSYTVLSSLILIIIFFSSPIINNFKNNLITQSIEVTNNSKNKLENVLTGKAIENEQNDKLDILQIFEDIFQYEDKSTSTVRLSASTIEQLFKDTKYNLKDVRKNKL</sequence>
<name>A0A382F9L1_9ZZZZ</name>
<evidence type="ECO:0000313" key="2">
    <source>
        <dbReference type="EMBL" id="SVB59004.1"/>
    </source>
</evidence>
<organism evidence="2">
    <name type="scientific">marine metagenome</name>
    <dbReference type="NCBI Taxonomy" id="408172"/>
    <lineage>
        <taxon>unclassified sequences</taxon>
        <taxon>metagenomes</taxon>
        <taxon>ecological metagenomes</taxon>
    </lineage>
</organism>